<dbReference type="PANTHER" id="PTHR10174">
    <property type="entry name" value="ALPHA-TOCOPHEROL TRANSFER PROTEIN-RELATED"/>
    <property type="match status" value="1"/>
</dbReference>
<dbReference type="PROSITE" id="PS50191">
    <property type="entry name" value="CRAL_TRIO"/>
    <property type="match status" value="1"/>
</dbReference>
<dbReference type="PANTHER" id="PTHR10174:SF130">
    <property type="entry name" value="ALPHA-TOCOPHEROL TRANSFER PROTEIN-LIKE"/>
    <property type="match status" value="1"/>
</dbReference>
<dbReference type="SUPFAM" id="SSF46938">
    <property type="entry name" value="CRAL/TRIO N-terminal domain"/>
    <property type="match status" value="1"/>
</dbReference>
<evidence type="ECO:0000259" key="1">
    <source>
        <dbReference type="PROSITE" id="PS50191"/>
    </source>
</evidence>
<dbReference type="SUPFAM" id="SSF52087">
    <property type="entry name" value="CRAL/TRIO domain"/>
    <property type="match status" value="1"/>
</dbReference>
<accession>A0A7I8V8W3</accession>
<dbReference type="Proteomes" id="UP000549394">
    <property type="component" value="Unassembled WGS sequence"/>
</dbReference>
<dbReference type="InterPro" id="IPR001251">
    <property type="entry name" value="CRAL-TRIO_dom"/>
</dbReference>
<dbReference type="Gene3D" id="3.40.525.10">
    <property type="entry name" value="CRAL-TRIO lipid binding domain"/>
    <property type="match status" value="1"/>
</dbReference>
<dbReference type="InterPro" id="IPR036273">
    <property type="entry name" value="CRAL/TRIO_N_dom_sf"/>
</dbReference>
<dbReference type="CDD" id="cd00170">
    <property type="entry name" value="SEC14"/>
    <property type="match status" value="1"/>
</dbReference>
<gene>
    <name evidence="2" type="ORF">DGYR_LOCUS393</name>
</gene>
<dbReference type="GO" id="GO:0016020">
    <property type="term" value="C:membrane"/>
    <property type="evidence" value="ECO:0007669"/>
    <property type="project" value="TreeGrafter"/>
</dbReference>
<dbReference type="Gene3D" id="1.10.8.20">
    <property type="entry name" value="N-terminal domain of phosphatidylinositol transfer protein sec14p"/>
    <property type="match status" value="1"/>
</dbReference>
<proteinExistence type="predicted"/>
<organism evidence="2 3">
    <name type="scientific">Dimorphilus gyrociliatus</name>
    <dbReference type="NCBI Taxonomy" id="2664684"/>
    <lineage>
        <taxon>Eukaryota</taxon>
        <taxon>Metazoa</taxon>
        <taxon>Spiralia</taxon>
        <taxon>Lophotrochozoa</taxon>
        <taxon>Annelida</taxon>
        <taxon>Polychaeta</taxon>
        <taxon>Polychaeta incertae sedis</taxon>
        <taxon>Dinophilidae</taxon>
        <taxon>Dimorphilus</taxon>
    </lineage>
</organism>
<evidence type="ECO:0000313" key="2">
    <source>
        <dbReference type="EMBL" id="CAD5111047.1"/>
    </source>
</evidence>
<evidence type="ECO:0000313" key="3">
    <source>
        <dbReference type="Proteomes" id="UP000549394"/>
    </source>
</evidence>
<dbReference type="Pfam" id="PF00650">
    <property type="entry name" value="CRAL_TRIO"/>
    <property type="match status" value="1"/>
</dbReference>
<dbReference type="GO" id="GO:1902936">
    <property type="term" value="F:phosphatidylinositol bisphosphate binding"/>
    <property type="evidence" value="ECO:0007669"/>
    <property type="project" value="TreeGrafter"/>
</dbReference>
<dbReference type="OrthoDB" id="75724at2759"/>
<reference evidence="2 3" key="1">
    <citation type="submission" date="2020-08" db="EMBL/GenBank/DDBJ databases">
        <authorList>
            <person name="Hejnol A."/>
        </authorList>
    </citation>
    <scope>NUCLEOTIDE SEQUENCE [LARGE SCALE GENOMIC DNA]</scope>
</reference>
<dbReference type="AlphaFoldDB" id="A0A7I8V8W3"/>
<feature type="domain" description="CRAL-TRIO" evidence="1">
    <location>
        <begin position="97"/>
        <end position="268"/>
    </location>
</feature>
<sequence>MEQYTCSFENDPFTLEKAKKEVYEIPSDRLAAVDCLRQWLNSQEHLVFKADTRMLLAFLRHAKFSQKKARETLEGYVKNFDEYPCWFRDLDPCSKKTDWILSKGYGIPLPGYDVDGRKVIFYKISSIPYNEIGKGKTIDVDDLMKVWVILGAYANSEERTQIHGFSLFFDYTNVTMKQLGMIGRDKIKEWNTATEDRLTGRLKAFQMYNIGALFEVMFNFIKPFMKKKFLNRIYVYETLEEVYKNIDKKNLPSEYLPDDYDGPTQGTFSEMAAKFKKEIQSEEWRKYYDSRFNSSFHVDNKKKNNGDAPTALFRKLNVD</sequence>
<dbReference type="PRINTS" id="PR00180">
    <property type="entry name" value="CRETINALDHBP"/>
</dbReference>
<protein>
    <recommendedName>
        <fullName evidence="1">CRAL-TRIO domain-containing protein</fullName>
    </recommendedName>
</protein>
<keyword evidence="3" id="KW-1185">Reference proteome</keyword>
<comment type="caution">
    <text evidence="2">The sequence shown here is derived from an EMBL/GenBank/DDBJ whole genome shotgun (WGS) entry which is preliminary data.</text>
</comment>
<dbReference type="SMART" id="SM00516">
    <property type="entry name" value="SEC14"/>
    <property type="match status" value="1"/>
</dbReference>
<name>A0A7I8V8W3_9ANNE</name>
<dbReference type="InterPro" id="IPR036865">
    <property type="entry name" value="CRAL-TRIO_dom_sf"/>
</dbReference>
<dbReference type="EMBL" id="CAJFCJ010000001">
    <property type="protein sequence ID" value="CAD5111047.1"/>
    <property type="molecule type" value="Genomic_DNA"/>
</dbReference>